<feature type="chain" id="PRO_5002756499" description="Fimbrial protein" evidence="1">
    <location>
        <begin position="27"/>
        <end position="299"/>
    </location>
</feature>
<keyword evidence="3" id="KW-1185">Reference proteome</keyword>
<keyword evidence="1" id="KW-0732">Signal</keyword>
<dbReference type="KEGG" id="shl:Shal_2883"/>
<dbReference type="OrthoDB" id="5871191at2"/>
<protein>
    <recommendedName>
        <fullName evidence="4">Fimbrial protein</fullName>
    </recommendedName>
</protein>
<evidence type="ECO:0008006" key="4">
    <source>
        <dbReference type="Google" id="ProtNLM"/>
    </source>
</evidence>
<dbReference type="eggNOG" id="ENOG502ZTBF">
    <property type="taxonomic scope" value="Bacteria"/>
</dbReference>
<feature type="signal peptide" evidence="1">
    <location>
        <begin position="1"/>
        <end position="26"/>
    </location>
</feature>
<dbReference type="RefSeq" id="WP_012277959.1">
    <property type="nucleotide sequence ID" value="NC_010334.1"/>
</dbReference>
<evidence type="ECO:0000313" key="3">
    <source>
        <dbReference type="Proteomes" id="UP000001317"/>
    </source>
</evidence>
<dbReference type="STRING" id="458817.Shal_2883"/>
<evidence type="ECO:0000256" key="1">
    <source>
        <dbReference type="SAM" id="SignalP"/>
    </source>
</evidence>
<gene>
    <name evidence="2" type="ordered locus">Shal_2883</name>
</gene>
<organism evidence="2 3">
    <name type="scientific">Shewanella halifaxensis (strain HAW-EB4)</name>
    <dbReference type="NCBI Taxonomy" id="458817"/>
    <lineage>
        <taxon>Bacteria</taxon>
        <taxon>Pseudomonadati</taxon>
        <taxon>Pseudomonadota</taxon>
        <taxon>Gammaproteobacteria</taxon>
        <taxon>Alteromonadales</taxon>
        <taxon>Shewanellaceae</taxon>
        <taxon>Shewanella</taxon>
    </lineage>
</organism>
<accession>B0TMS2</accession>
<dbReference type="Proteomes" id="UP000001317">
    <property type="component" value="Chromosome"/>
</dbReference>
<reference evidence="2" key="1">
    <citation type="submission" date="2008-01" db="EMBL/GenBank/DDBJ databases">
        <title>Complete sequence of Shewanella halifaxensis HAW-EB4.</title>
        <authorList>
            <consortium name="US DOE Joint Genome Institute"/>
            <person name="Copeland A."/>
            <person name="Lucas S."/>
            <person name="Lapidus A."/>
            <person name="Glavina del Rio T."/>
            <person name="Dalin E."/>
            <person name="Tice H."/>
            <person name="Bruce D."/>
            <person name="Goodwin L."/>
            <person name="Pitluck S."/>
            <person name="Sims D."/>
            <person name="Brettin T."/>
            <person name="Detter J.C."/>
            <person name="Han C."/>
            <person name="Kuske C.R."/>
            <person name="Schmutz J."/>
            <person name="Larimer F."/>
            <person name="Land M."/>
            <person name="Hauser L."/>
            <person name="Kyrpides N."/>
            <person name="Kim E."/>
            <person name="Zhao J.-S."/>
            <person name="Richardson P."/>
        </authorList>
    </citation>
    <scope>NUCLEOTIDE SEQUENCE [LARGE SCALE GENOMIC DNA]</scope>
    <source>
        <strain evidence="2">HAW-EB4</strain>
    </source>
</reference>
<sequence>MKVYNFKNEVLMLAIFCIVFANLSHAKSEEEAAICDGNWHIELKTQSSTSEKKGQRGVWIPGTIYLDRALSQCVKEIVIKQPQGGEPLLRGTTSVHRYELKNTSRQSINTTGRNNYILPVLGQRKINLWAYIPSGKDFYPGSYQGILDIELKSDINTIISTNNYSFNFQVEPYVRAKIANSKDSWLPATGTSIRVHLGNLTQKNRKELPLFIESNSYVGISMSSLNNGYLVNLTNKKNKVPYQLLFRGQQVNLLNEAEFNINNRLLNGQKMSILFQNTPMPFARAGYYEDIITINLFAK</sequence>
<name>B0TMS2_SHEHH</name>
<dbReference type="EMBL" id="CP000931">
    <property type="protein sequence ID" value="ABZ77432.1"/>
    <property type="molecule type" value="Genomic_DNA"/>
</dbReference>
<proteinExistence type="predicted"/>
<dbReference type="AlphaFoldDB" id="B0TMS2"/>
<evidence type="ECO:0000313" key="2">
    <source>
        <dbReference type="EMBL" id="ABZ77432.1"/>
    </source>
</evidence>
<dbReference type="HOGENOM" id="CLU_943171_0_0_6"/>